<dbReference type="InterPro" id="IPR016036">
    <property type="entry name" value="Malonyl_transacylase_ACP-bd"/>
</dbReference>
<dbReference type="InterPro" id="IPR009081">
    <property type="entry name" value="PP-bd_ACP"/>
</dbReference>
<keyword evidence="3 10" id="KW-0808">Transferase</keyword>
<protein>
    <submittedName>
        <fullName evidence="10">Acyl transferase domain-containing protein</fullName>
    </submittedName>
</protein>
<dbReference type="SUPFAM" id="SSF53901">
    <property type="entry name" value="Thiolase-like"/>
    <property type="match status" value="2"/>
</dbReference>
<dbReference type="GO" id="GO:0033068">
    <property type="term" value="P:macrolide biosynthetic process"/>
    <property type="evidence" value="ECO:0007669"/>
    <property type="project" value="UniProtKB-ARBA"/>
</dbReference>
<dbReference type="InterPro" id="IPR036736">
    <property type="entry name" value="ACP-like_sf"/>
</dbReference>
<dbReference type="Pfam" id="PF00550">
    <property type="entry name" value="PP-binding"/>
    <property type="match status" value="1"/>
</dbReference>
<dbReference type="PROSITE" id="PS50075">
    <property type="entry name" value="CARRIER"/>
    <property type="match status" value="1"/>
</dbReference>
<reference evidence="11" key="1">
    <citation type="submission" date="2016-10" db="EMBL/GenBank/DDBJ databases">
        <authorList>
            <person name="Varghese N."/>
            <person name="Submissions S."/>
        </authorList>
    </citation>
    <scope>NUCLEOTIDE SEQUENCE [LARGE SCALE GENOMIC DNA]</scope>
    <source>
        <strain evidence="11">PL19</strain>
    </source>
</reference>
<feature type="domain" description="Ketosynthase family 3 (KS3)" evidence="9">
    <location>
        <begin position="17"/>
        <end position="442"/>
    </location>
</feature>
<dbReference type="RefSeq" id="WP_139238200.1">
    <property type="nucleotide sequence ID" value="NZ_FOSG01000037.1"/>
</dbReference>
<dbReference type="Gene3D" id="3.40.366.10">
    <property type="entry name" value="Malonyl-Coenzyme A Acyl Carrier Protein, domain 2"/>
    <property type="match status" value="1"/>
</dbReference>
<evidence type="ECO:0000256" key="6">
    <source>
        <dbReference type="ARBA" id="ARBA00023315"/>
    </source>
</evidence>
<dbReference type="InterPro" id="IPR014031">
    <property type="entry name" value="Ketoacyl_synth_C"/>
</dbReference>
<dbReference type="Pfam" id="PF16197">
    <property type="entry name" value="KAsynt_C_assoc"/>
    <property type="match status" value="1"/>
</dbReference>
<dbReference type="FunFam" id="3.40.47.10:FF:000019">
    <property type="entry name" value="Polyketide synthase type I"/>
    <property type="match status" value="1"/>
</dbReference>
<evidence type="ECO:0000256" key="4">
    <source>
        <dbReference type="ARBA" id="ARBA00023194"/>
    </source>
</evidence>
<dbReference type="SUPFAM" id="SSF52151">
    <property type="entry name" value="FabD/lysophospholipase-like"/>
    <property type="match status" value="1"/>
</dbReference>
<dbReference type="InterPro" id="IPR050091">
    <property type="entry name" value="PKS_NRPS_Biosynth_Enz"/>
</dbReference>
<evidence type="ECO:0000313" key="10">
    <source>
        <dbReference type="EMBL" id="SFL99362.1"/>
    </source>
</evidence>
<dbReference type="SMART" id="SM00825">
    <property type="entry name" value="PKS_KS"/>
    <property type="match status" value="1"/>
</dbReference>
<dbReference type="PANTHER" id="PTHR43775:SF51">
    <property type="entry name" value="INACTIVE PHENOLPHTHIOCEROL SYNTHESIS POLYKETIDE SYNTHASE TYPE I PKS1-RELATED"/>
    <property type="match status" value="1"/>
</dbReference>
<dbReference type="OrthoDB" id="9778690at2"/>
<dbReference type="EMBL" id="FOSG01000037">
    <property type="protein sequence ID" value="SFL99362.1"/>
    <property type="molecule type" value="Genomic_DNA"/>
</dbReference>
<evidence type="ECO:0000256" key="1">
    <source>
        <dbReference type="ARBA" id="ARBA00022450"/>
    </source>
</evidence>
<dbReference type="Pfam" id="PF00109">
    <property type="entry name" value="ketoacyl-synt"/>
    <property type="match status" value="2"/>
</dbReference>
<keyword evidence="5" id="KW-0511">Multifunctional enzyme</keyword>
<accession>A0A1I4M7Y4</accession>
<dbReference type="AlphaFoldDB" id="A0A1I4M7Y4"/>
<dbReference type="SMART" id="SM00827">
    <property type="entry name" value="PKS_AT"/>
    <property type="match status" value="1"/>
</dbReference>
<gene>
    <name evidence="10" type="ORF">SAMN05192584_1371</name>
</gene>
<dbReference type="InterPro" id="IPR016035">
    <property type="entry name" value="Acyl_Trfase/lysoPLipase"/>
</dbReference>
<dbReference type="InterPro" id="IPR020841">
    <property type="entry name" value="PKS_Beta-ketoAc_synthase_dom"/>
</dbReference>
<feature type="region of interest" description="Disordered" evidence="7">
    <location>
        <begin position="51"/>
        <end position="70"/>
    </location>
</feature>
<dbReference type="PROSITE" id="PS52004">
    <property type="entry name" value="KS3_2"/>
    <property type="match status" value="2"/>
</dbReference>
<evidence type="ECO:0000256" key="7">
    <source>
        <dbReference type="SAM" id="MobiDB-lite"/>
    </source>
</evidence>
<dbReference type="Pfam" id="PF00698">
    <property type="entry name" value="Acyl_transf_1"/>
    <property type="match status" value="1"/>
</dbReference>
<keyword evidence="4" id="KW-0045">Antibiotic biosynthesis</keyword>
<dbReference type="SUPFAM" id="SSF55048">
    <property type="entry name" value="Probable ACP-binding domain of malonyl-CoA ACP transacylase"/>
    <property type="match status" value="1"/>
</dbReference>
<dbReference type="InterPro" id="IPR032821">
    <property type="entry name" value="PKS_assoc"/>
</dbReference>
<dbReference type="FunFam" id="1.10.1200.10:FF:000007">
    <property type="entry name" value="Probable polyketide synthase pks17"/>
    <property type="match status" value="1"/>
</dbReference>
<keyword evidence="11" id="KW-1185">Reference proteome</keyword>
<evidence type="ECO:0000313" key="11">
    <source>
        <dbReference type="Proteomes" id="UP000198928"/>
    </source>
</evidence>
<dbReference type="InterPro" id="IPR014043">
    <property type="entry name" value="Acyl_transferase_dom"/>
</dbReference>
<feature type="domain" description="Ketosynthase family 3 (KS3)" evidence="9">
    <location>
        <begin position="1047"/>
        <end position="1160"/>
    </location>
</feature>
<feature type="non-terminal residue" evidence="10">
    <location>
        <position position="1160"/>
    </location>
</feature>
<evidence type="ECO:0000259" key="9">
    <source>
        <dbReference type="PROSITE" id="PS52004"/>
    </source>
</evidence>
<evidence type="ECO:0000259" key="8">
    <source>
        <dbReference type="PROSITE" id="PS50075"/>
    </source>
</evidence>
<dbReference type="Gene3D" id="3.40.47.10">
    <property type="match status" value="2"/>
</dbReference>
<dbReference type="SUPFAM" id="SSF47336">
    <property type="entry name" value="ACP-like"/>
    <property type="match status" value="1"/>
</dbReference>
<sequence length="1160" mass="121371">MTEQSRSDRSTPGAQTDEPIAVIGLSCRLPGASSPEEFWRLLRGGTDAVTEVPPGRWGAGEPHTGDAPAPGAADIRRGGFVDGVDEFDAAFFGISPGEALAMDPQQRLVLELAWEALEDARILPGSLDGSGTGIFVGAIWDDYARLLHEYGPGAVDHYTLTGLQRGIIANRVSYALGLRGPSMTLDSAQSSSLVAVHTACAALRAGECDVAVAGGINLDLIPESALALARVGALSPGGRVRVLDAEADGTVRGEGGALAVLKPLSAALAAGDPVYCVIRGSAVNNDGATDGLTAPGAETQSAVLRAACRRAGVDPTDLQYVELHGTGTPVGDPVEALALGTVAGRGRPADSPLLVGSVKTNIGHLEGAAGVVGLLKVALGIRHRELPPTLHHHTPSPAVPLDELRLRVQRELGPWPRQDVPLLAGVTSLGVGGTNCHVVLAEAPHRDREAEREAAHVPETPAAPLPWVLSGRTEAALRAQAARLADHLDSRPGTGPAEVGLALATTRTAFEHRAAVVGTGRGELLAGLRALADGTPSTHTVSGTPAEGRLAVLFGGGGSQRAGMGRELYAAHPVYAAAFDAVCEQLDRHLDRPVRELILAEPGSPEATLLDRTDYALPALLAVETALYRLYESWGVTPDHLTGHSMGELTAAHVAGVLSLPDVCLLAVERARLIQSAAGGAMAAVQASEEEVLADLGRYADRVSVAAVNSPDGTVVSGDEDAVLDLCARWKARDRKTKRLAVTVAGHSPHMDGILDAFREVARSLSYAPARIPVVSNVTGRIATDEELTSPEYWVRHIRATVRFADGIRALSDEGVTTFLELSPTPVLTQAVTTTLEGARPRPATVSALQQDRPEARTAVAALARLHTVGAAWDPSAVFPPGTRPCDLPTYAFQRKRYWPAPAGRRRDGAPAGNGGLRGVASGTAAPDGDSASGALRRRLADLPGAERERVLLDLVDAAVAVVLQRPGTEPADPGTPFRDLGFTSLRSVELRNHLETATGLRLPASLLFDHPTPEALVGRLLDELLGGSDGAAKELSSAPVAVAAVDEPVAIVGIGCRFPGGVRGPEDLWRLVAEGRDAVSGFPENRGWDLEGLYDPDPESVGTSYTRRGGFLHDADRFDAEFFGISPREALATDPQQRLLLETAWEALERAGIDPGSLR</sequence>
<feature type="domain" description="Carrier" evidence="8">
    <location>
        <begin position="950"/>
        <end position="1025"/>
    </location>
</feature>
<dbReference type="InterPro" id="IPR020806">
    <property type="entry name" value="PKS_PP-bd"/>
</dbReference>
<evidence type="ECO:0000256" key="3">
    <source>
        <dbReference type="ARBA" id="ARBA00022679"/>
    </source>
</evidence>
<dbReference type="GO" id="GO:0006633">
    <property type="term" value="P:fatty acid biosynthetic process"/>
    <property type="evidence" value="ECO:0007669"/>
    <property type="project" value="TreeGrafter"/>
</dbReference>
<dbReference type="InterPro" id="IPR001227">
    <property type="entry name" value="Ac_transferase_dom_sf"/>
</dbReference>
<name>A0A1I4M7Y4_9ACTN</name>
<evidence type="ECO:0000256" key="2">
    <source>
        <dbReference type="ARBA" id="ARBA00022553"/>
    </source>
</evidence>
<proteinExistence type="predicted"/>
<dbReference type="InterPro" id="IPR014030">
    <property type="entry name" value="Ketoacyl_synth_N"/>
</dbReference>
<dbReference type="Proteomes" id="UP000198928">
    <property type="component" value="Unassembled WGS sequence"/>
</dbReference>
<dbReference type="Gene3D" id="3.30.70.3290">
    <property type="match status" value="1"/>
</dbReference>
<feature type="region of interest" description="Disordered" evidence="7">
    <location>
        <begin position="902"/>
        <end position="932"/>
    </location>
</feature>
<keyword evidence="1" id="KW-0596">Phosphopantetheine</keyword>
<dbReference type="Gene3D" id="1.10.1200.10">
    <property type="entry name" value="ACP-like"/>
    <property type="match status" value="1"/>
</dbReference>
<keyword evidence="2" id="KW-0597">Phosphoprotein</keyword>
<dbReference type="InterPro" id="IPR016039">
    <property type="entry name" value="Thiolase-like"/>
</dbReference>
<evidence type="ECO:0000256" key="5">
    <source>
        <dbReference type="ARBA" id="ARBA00023268"/>
    </source>
</evidence>
<dbReference type="GO" id="GO:0031177">
    <property type="term" value="F:phosphopantetheine binding"/>
    <property type="evidence" value="ECO:0007669"/>
    <property type="project" value="InterPro"/>
</dbReference>
<organism evidence="10 11">
    <name type="scientific">Streptomyces pini</name>
    <dbReference type="NCBI Taxonomy" id="1520580"/>
    <lineage>
        <taxon>Bacteria</taxon>
        <taxon>Bacillati</taxon>
        <taxon>Actinomycetota</taxon>
        <taxon>Actinomycetes</taxon>
        <taxon>Kitasatosporales</taxon>
        <taxon>Streptomycetaceae</taxon>
        <taxon>Streptomyces</taxon>
    </lineage>
</organism>
<dbReference type="CDD" id="cd00833">
    <property type="entry name" value="PKS"/>
    <property type="match status" value="2"/>
</dbReference>
<dbReference type="Pfam" id="PF02801">
    <property type="entry name" value="Ketoacyl-synt_C"/>
    <property type="match status" value="1"/>
</dbReference>
<dbReference type="GO" id="GO:0004312">
    <property type="term" value="F:fatty acid synthase activity"/>
    <property type="evidence" value="ECO:0007669"/>
    <property type="project" value="TreeGrafter"/>
</dbReference>
<keyword evidence="6" id="KW-0012">Acyltransferase</keyword>
<dbReference type="PANTHER" id="PTHR43775">
    <property type="entry name" value="FATTY ACID SYNTHASE"/>
    <property type="match status" value="1"/>
</dbReference>
<dbReference type="SMART" id="SM00823">
    <property type="entry name" value="PKS_PP"/>
    <property type="match status" value="1"/>
</dbReference>